<gene>
    <name evidence="2" type="ORF">NDU88_007591</name>
</gene>
<evidence type="ECO:0000313" key="3">
    <source>
        <dbReference type="Proteomes" id="UP001066276"/>
    </source>
</evidence>
<dbReference type="EMBL" id="JANPWB010000006">
    <property type="protein sequence ID" value="KAJ1182401.1"/>
    <property type="molecule type" value="Genomic_DNA"/>
</dbReference>
<organism evidence="2 3">
    <name type="scientific">Pleurodeles waltl</name>
    <name type="common">Iberian ribbed newt</name>
    <dbReference type="NCBI Taxonomy" id="8319"/>
    <lineage>
        <taxon>Eukaryota</taxon>
        <taxon>Metazoa</taxon>
        <taxon>Chordata</taxon>
        <taxon>Craniata</taxon>
        <taxon>Vertebrata</taxon>
        <taxon>Euteleostomi</taxon>
        <taxon>Amphibia</taxon>
        <taxon>Batrachia</taxon>
        <taxon>Caudata</taxon>
        <taxon>Salamandroidea</taxon>
        <taxon>Salamandridae</taxon>
        <taxon>Pleurodelinae</taxon>
        <taxon>Pleurodeles</taxon>
    </lineage>
</organism>
<dbReference type="Proteomes" id="UP001066276">
    <property type="component" value="Chromosome 3_2"/>
</dbReference>
<comment type="caution">
    <text evidence="2">The sequence shown here is derived from an EMBL/GenBank/DDBJ whole genome shotgun (WGS) entry which is preliminary data.</text>
</comment>
<sequence>MAHPVAGATRMPESTQGTRMSGLPKELQKKTDSASAAQRKEKTPTTKNREEKTRNTRAEPGTAWFP</sequence>
<protein>
    <submittedName>
        <fullName evidence="2">Uncharacterized protein</fullName>
    </submittedName>
</protein>
<reference evidence="2" key="1">
    <citation type="journal article" date="2022" name="bioRxiv">
        <title>Sequencing and chromosome-scale assembly of the giantPleurodeles waltlgenome.</title>
        <authorList>
            <person name="Brown T."/>
            <person name="Elewa A."/>
            <person name="Iarovenko S."/>
            <person name="Subramanian E."/>
            <person name="Araus A.J."/>
            <person name="Petzold A."/>
            <person name="Susuki M."/>
            <person name="Suzuki K.-i.T."/>
            <person name="Hayashi T."/>
            <person name="Toyoda A."/>
            <person name="Oliveira C."/>
            <person name="Osipova E."/>
            <person name="Leigh N.D."/>
            <person name="Simon A."/>
            <person name="Yun M.H."/>
        </authorList>
    </citation>
    <scope>NUCLEOTIDE SEQUENCE</scope>
    <source>
        <strain evidence="2">20211129_DDA</strain>
        <tissue evidence="2">Liver</tissue>
    </source>
</reference>
<evidence type="ECO:0000256" key="1">
    <source>
        <dbReference type="SAM" id="MobiDB-lite"/>
    </source>
</evidence>
<name>A0AAV7U142_PLEWA</name>
<proteinExistence type="predicted"/>
<keyword evidence="3" id="KW-1185">Reference proteome</keyword>
<feature type="region of interest" description="Disordered" evidence="1">
    <location>
        <begin position="1"/>
        <end position="66"/>
    </location>
</feature>
<feature type="compositionally biased region" description="Basic and acidic residues" evidence="1">
    <location>
        <begin position="26"/>
        <end position="57"/>
    </location>
</feature>
<dbReference type="AlphaFoldDB" id="A0AAV7U142"/>
<evidence type="ECO:0000313" key="2">
    <source>
        <dbReference type="EMBL" id="KAJ1182401.1"/>
    </source>
</evidence>
<accession>A0AAV7U142</accession>